<dbReference type="HOGENOM" id="CLU_095662_1_0_6"/>
<dbReference type="AlphaFoldDB" id="G0A350"/>
<protein>
    <recommendedName>
        <fullName evidence="4">Copper resistance protein NlpE</fullName>
    </recommendedName>
</protein>
<dbReference type="Proteomes" id="UP000008888">
    <property type="component" value="Chromosome"/>
</dbReference>
<dbReference type="InterPro" id="IPR007298">
    <property type="entry name" value="Cu-R_lipoprotein_NlpE"/>
</dbReference>
<evidence type="ECO:0000313" key="2">
    <source>
        <dbReference type="EMBL" id="AEF98982.1"/>
    </source>
</evidence>
<keyword evidence="1" id="KW-0732">Signal</keyword>
<dbReference type="OrthoDB" id="5348860at2"/>
<dbReference type="STRING" id="857087.Metme_0538"/>
<accession>G0A350</accession>
<proteinExistence type="predicted"/>
<dbReference type="RefSeq" id="WP_013817253.1">
    <property type="nucleotide sequence ID" value="NC_015572.1"/>
</dbReference>
<gene>
    <name evidence="2" type="ordered locus">Metme_0538</name>
</gene>
<evidence type="ECO:0000313" key="3">
    <source>
        <dbReference type="Proteomes" id="UP000008888"/>
    </source>
</evidence>
<reference evidence="3" key="3">
    <citation type="submission" date="2011-05" db="EMBL/GenBank/DDBJ databases">
        <title>Complete sequence of Methylomonas methanica MC09.</title>
        <authorList>
            <consortium name="US DOE Joint Genome Institute"/>
            <person name="Lucas S."/>
            <person name="Han J."/>
            <person name="Lapidus A."/>
            <person name="Cheng J.-F."/>
            <person name="Goodwin L."/>
            <person name="Pitluck S."/>
            <person name="Peters L."/>
            <person name="Mikhailova N."/>
            <person name="Teshima H."/>
            <person name="Han C."/>
            <person name="Tapia R."/>
            <person name="Land M."/>
            <person name="Hauser L."/>
            <person name="Kyrpides N."/>
            <person name="Ivanova N."/>
            <person name="Pagani I."/>
            <person name="Stein L."/>
            <person name="Woyke T."/>
        </authorList>
    </citation>
    <scope>NUCLEOTIDE SEQUENCE [LARGE SCALE GENOMIC DNA]</scope>
    <source>
        <strain evidence="3">MC09</strain>
    </source>
</reference>
<name>G0A350_METMM</name>
<reference evidence="2 3" key="1">
    <citation type="journal article" date="2011" name="J. Bacteriol.">
        <title>Complete Genome Sequence of the Aerobic Marine Methanotroph Methylomonas methanica MC09.</title>
        <authorList>
            <person name="Boden R."/>
            <person name="Cunliffe M."/>
            <person name="Scanlan J."/>
            <person name="Moussard H."/>
            <person name="Kits K.D."/>
            <person name="Klotz M.G."/>
            <person name="Jetten M.S."/>
            <person name="Vuilleumier S."/>
            <person name="Han J."/>
            <person name="Peters L."/>
            <person name="Mikhailova N."/>
            <person name="Teshima H."/>
            <person name="Tapia R."/>
            <person name="Kyrpides N."/>
            <person name="Ivanova N."/>
            <person name="Pagani I."/>
            <person name="Cheng J.F."/>
            <person name="Goodwin L."/>
            <person name="Han C."/>
            <person name="Hauser L."/>
            <person name="Land M.L."/>
            <person name="Lapidus A."/>
            <person name="Lucas S."/>
            <person name="Pitluck S."/>
            <person name="Woyke T."/>
            <person name="Stein L."/>
            <person name="Murrell J.C."/>
        </authorList>
    </citation>
    <scope>NUCLEOTIDE SEQUENCE [LARGE SCALE GENOMIC DNA]</scope>
    <source>
        <strain evidence="2 3">MC09</strain>
    </source>
</reference>
<dbReference type="Pfam" id="PF04170">
    <property type="entry name" value="NlpE"/>
    <property type="match status" value="1"/>
</dbReference>
<dbReference type="KEGG" id="mmt:Metme_0538"/>
<feature type="signal peptide" evidence="1">
    <location>
        <begin position="1"/>
        <end position="29"/>
    </location>
</feature>
<keyword evidence="3" id="KW-1185">Reference proteome</keyword>
<feature type="chain" id="PRO_5003396402" description="Copper resistance protein NlpE" evidence="1">
    <location>
        <begin position="30"/>
        <end position="160"/>
    </location>
</feature>
<dbReference type="EMBL" id="CP002738">
    <property type="protein sequence ID" value="AEF98982.1"/>
    <property type="molecule type" value="Genomic_DNA"/>
</dbReference>
<reference key="2">
    <citation type="submission" date="2011-05" db="EMBL/GenBank/DDBJ databases">
        <title>Complete genome sequence of the aerobic marine methanotroph Methylomonas methanica MC09.</title>
        <authorList>
            <person name="Boden R."/>
            <person name="Cunliffe M."/>
            <person name="Scanlan J."/>
            <person name="Moussard H."/>
            <person name="Kits K.D."/>
            <person name="Klotz M."/>
            <person name="Jetten M."/>
            <person name="Vuilleumier S."/>
            <person name="Han J."/>
            <person name="Peters L."/>
            <person name="Mikhailova N."/>
            <person name="Teshima H."/>
            <person name="Tapia R."/>
            <person name="Kyrpides N."/>
            <person name="Ivanova N."/>
            <person name="Pagani I."/>
            <person name="Cheng J.-F."/>
            <person name="Goodwin L."/>
            <person name="Han C."/>
            <person name="Hauser L."/>
            <person name="Land M."/>
            <person name="Lapidus A."/>
            <person name="Lucas S."/>
            <person name="Pitluck S."/>
            <person name="Woyke T."/>
            <person name="Stein L.Y."/>
            <person name="Murrell C."/>
        </authorList>
    </citation>
    <scope>NUCLEOTIDE SEQUENCE</scope>
    <source>
        <strain>MC09</strain>
    </source>
</reference>
<organism evidence="2 3">
    <name type="scientific">Methylomonas methanica (strain DSM 25384 / MC09)</name>
    <dbReference type="NCBI Taxonomy" id="857087"/>
    <lineage>
        <taxon>Bacteria</taxon>
        <taxon>Pseudomonadati</taxon>
        <taxon>Pseudomonadota</taxon>
        <taxon>Gammaproteobacteria</taxon>
        <taxon>Methylococcales</taxon>
        <taxon>Methylococcaceae</taxon>
        <taxon>Methylomonas</taxon>
    </lineage>
</organism>
<dbReference type="eggNOG" id="COG3015">
    <property type="taxonomic scope" value="Bacteria"/>
</dbReference>
<evidence type="ECO:0008006" key="4">
    <source>
        <dbReference type="Google" id="ProtNLM"/>
    </source>
</evidence>
<dbReference type="Gene3D" id="2.40.128.640">
    <property type="match status" value="1"/>
</dbReference>
<sequence>MRTMRQSFKQALTLSLLLSALAGYQPAFAEADKQTEPDAHSAHKSMDWPGIYNGLLPCADCYGIKTSLALNKNNTYIMIYQYTGKSPRDHVEKGKFTWSDKPDTIILTPRKGNTVRQYLIGKDTLTELDKNGNLVAGEQASRYVLRRQDVSSEPPKHGGH</sequence>
<evidence type="ECO:0000256" key="1">
    <source>
        <dbReference type="SAM" id="SignalP"/>
    </source>
</evidence>